<evidence type="ECO:0000256" key="1">
    <source>
        <dbReference type="SAM" id="MobiDB-lite"/>
    </source>
</evidence>
<protein>
    <submittedName>
        <fullName evidence="2">Uncharacterized protein</fullName>
    </submittedName>
</protein>
<feature type="region of interest" description="Disordered" evidence="1">
    <location>
        <begin position="54"/>
        <end position="84"/>
    </location>
</feature>
<reference evidence="2 3" key="1">
    <citation type="submission" date="2018-03" db="EMBL/GenBank/DDBJ databases">
        <authorList>
            <person name="Guldener U."/>
        </authorList>
    </citation>
    <scope>NUCLEOTIDE SEQUENCE [LARGE SCALE GENOMIC DNA]</scope>
    <source>
        <strain evidence="2 3">DAOM196992</strain>
    </source>
</reference>
<dbReference type="EMBL" id="OOIP01000009">
    <property type="protein sequence ID" value="SPO38138.1"/>
    <property type="molecule type" value="Genomic_DNA"/>
</dbReference>
<dbReference type="Proteomes" id="UP000323386">
    <property type="component" value="Unassembled WGS sequence"/>
</dbReference>
<name>A0A5C3F140_9BASI</name>
<sequence>MVPRPSIVLGSHGCRSMQTPVASIIGPAPPPALEALPRPAAPAASDIDIGPGLAISLESDAPAPTSTSTTPSSSGGQSRHRHPSDLRRASLGHALDFRPVSGICPTGTERGSSPRHGLCTQRMHAKERQPLRAGVELGTNRLAAPAFPALDSRFTCARFRGQGVWDPCYPARPPPQRILAPRPTVEFGDGRERTCRAARRDGLGLPLDLCPTDGGGGDGGVQSLVAPGIEVFPSDFICTMLRRVGCISSHRGESRGRMTNLEVAGAAVMLVGSSGLALATPFRAALRCAASPCWPAAGQSSRALRTVDAVGVLQRPSSVLRPTLDAPREGGRFSFSLPSFICGRPFRARAPHPFFRPLPQAFIEGAPPLRCHDSALLSSLAYPALPDSSLLYSSGTAGCQPRAHSVIRLL</sequence>
<accession>A0A5C3F140</accession>
<organism evidence="2 3">
    <name type="scientific">Pseudozyma flocculosa</name>
    <dbReference type="NCBI Taxonomy" id="84751"/>
    <lineage>
        <taxon>Eukaryota</taxon>
        <taxon>Fungi</taxon>
        <taxon>Dikarya</taxon>
        <taxon>Basidiomycota</taxon>
        <taxon>Ustilaginomycotina</taxon>
        <taxon>Ustilaginomycetes</taxon>
        <taxon>Ustilaginales</taxon>
        <taxon>Ustilaginaceae</taxon>
        <taxon>Pseudozyma</taxon>
    </lineage>
</organism>
<feature type="compositionally biased region" description="Low complexity" evidence="1">
    <location>
        <begin position="61"/>
        <end position="74"/>
    </location>
</feature>
<proteinExistence type="predicted"/>
<evidence type="ECO:0000313" key="2">
    <source>
        <dbReference type="EMBL" id="SPO38138.1"/>
    </source>
</evidence>
<evidence type="ECO:0000313" key="3">
    <source>
        <dbReference type="Proteomes" id="UP000323386"/>
    </source>
</evidence>
<gene>
    <name evidence="2" type="ORF">PSFLO_03615</name>
</gene>
<dbReference type="AlphaFoldDB" id="A0A5C3F140"/>
<keyword evidence="3" id="KW-1185">Reference proteome</keyword>